<reference evidence="2 3" key="1">
    <citation type="submission" date="2024-07" db="EMBL/GenBank/DDBJ databases">
        <title>Section-level genome sequencing and comparative genomics of Aspergillus sections Usti and Cavernicolus.</title>
        <authorList>
            <consortium name="Lawrence Berkeley National Laboratory"/>
            <person name="Nybo J.L."/>
            <person name="Vesth T.C."/>
            <person name="Theobald S."/>
            <person name="Frisvad J.C."/>
            <person name="Larsen T.O."/>
            <person name="Kjaerboelling I."/>
            <person name="Rothschild-Mancinelli K."/>
            <person name="Lyhne E.K."/>
            <person name="Kogle M.E."/>
            <person name="Barry K."/>
            <person name="Clum A."/>
            <person name="Na H."/>
            <person name="Ledsgaard L."/>
            <person name="Lin J."/>
            <person name="Lipzen A."/>
            <person name="Kuo A."/>
            <person name="Riley R."/>
            <person name="Mondo S."/>
            <person name="Labutti K."/>
            <person name="Haridas S."/>
            <person name="Pangalinan J."/>
            <person name="Salamov A.A."/>
            <person name="Simmons B.A."/>
            <person name="Magnuson J.K."/>
            <person name="Chen J."/>
            <person name="Drula E."/>
            <person name="Henrissat B."/>
            <person name="Wiebenga A."/>
            <person name="Lubbers R.J."/>
            <person name="Gomes A.C."/>
            <person name="Macurrencykelacurrency M.R."/>
            <person name="Stajich J."/>
            <person name="Grigoriev I.V."/>
            <person name="Mortensen U.H."/>
            <person name="De Vries R.P."/>
            <person name="Baker S.E."/>
            <person name="Andersen M.R."/>
        </authorList>
    </citation>
    <scope>NUCLEOTIDE SEQUENCE [LARGE SCALE GENOMIC DNA]</scope>
    <source>
        <strain evidence="2 3">CBS 449.75</strain>
    </source>
</reference>
<evidence type="ECO:0000313" key="2">
    <source>
        <dbReference type="EMBL" id="KAL2871268.1"/>
    </source>
</evidence>
<accession>A0ABR4M3W5</accession>
<comment type="caution">
    <text evidence="2">The sequence shown here is derived from an EMBL/GenBank/DDBJ whole genome shotgun (WGS) entry which is preliminary data.</text>
</comment>
<feature type="compositionally biased region" description="Low complexity" evidence="1">
    <location>
        <begin position="9"/>
        <end position="21"/>
    </location>
</feature>
<feature type="region of interest" description="Disordered" evidence="1">
    <location>
        <begin position="1"/>
        <end position="29"/>
    </location>
</feature>
<proteinExistence type="predicted"/>
<feature type="region of interest" description="Disordered" evidence="1">
    <location>
        <begin position="48"/>
        <end position="68"/>
    </location>
</feature>
<organism evidence="2 3">
    <name type="scientific">Aspergillus lucknowensis</name>
    <dbReference type="NCBI Taxonomy" id="176173"/>
    <lineage>
        <taxon>Eukaryota</taxon>
        <taxon>Fungi</taxon>
        <taxon>Dikarya</taxon>
        <taxon>Ascomycota</taxon>
        <taxon>Pezizomycotina</taxon>
        <taxon>Eurotiomycetes</taxon>
        <taxon>Eurotiomycetidae</taxon>
        <taxon>Eurotiales</taxon>
        <taxon>Aspergillaceae</taxon>
        <taxon>Aspergillus</taxon>
        <taxon>Aspergillus subgen. Nidulantes</taxon>
    </lineage>
</organism>
<keyword evidence="3" id="KW-1185">Reference proteome</keyword>
<protein>
    <submittedName>
        <fullName evidence="2">Uncharacterized protein</fullName>
    </submittedName>
</protein>
<dbReference type="RefSeq" id="XP_070890247.1">
    <property type="nucleotide sequence ID" value="XM_071028204.1"/>
</dbReference>
<dbReference type="EMBL" id="JBFXLQ010000004">
    <property type="protein sequence ID" value="KAL2871268.1"/>
    <property type="molecule type" value="Genomic_DNA"/>
</dbReference>
<gene>
    <name evidence="2" type="ORF">BJX67DRAFT_343982</name>
</gene>
<sequence length="98" mass="11182">MHIVDRPLSRSPSGLSPDPSSCTERATYTSSKASALKGVNVQLARHQTHKAYPKARNNRRAHQENSRKGMPWLCKEKELLVRLKRDQGCCWLDITRLL</sequence>
<feature type="compositionally biased region" description="Basic residues" evidence="1">
    <location>
        <begin position="48"/>
        <end position="60"/>
    </location>
</feature>
<dbReference type="Proteomes" id="UP001610432">
    <property type="component" value="Unassembled WGS sequence"/>
</dbReference>
<name>A0ABR4M3W5_9EURO</name>
<dbReference type="GeneID" id="98143276"/>
<evidence type="ECO:0000313" key="3">
    <source>
        <dbReference type="Proteomes" id="UP001610432"/>
    </source>
</evidence>
<evidence type="ECO:0000256" key="1">
    <source>
        <dbReference type="SAM" id="MobiDB-lite"/>
    </source>
</evidence>